<name>A0A841EK12_9BACT</name>
<dbReference type="AlphaFoldDB" id="A0A841EK12"/>
<dbReference type="GO" id="GO:0003677">
    <property type="term" value="F:DNA binding"/>
    <property type="evidence" value="ECO:0007669"/>
    <property type="project" value="InterPro"/>
</dbReference>
<dbReference type="SMART" id="SM00028">
    <property type="entry name" value="TPR"/>
    <property type="match status" value="5"/>
</dbReference>
<dbReference type="PROSITE" id="PS50005">
    <property type="entry name" value="TPR"/>
    <property type="match status" value="1"/>
</dbReference>
<protein>
    <submittedName>
        <fullName evidence="3">Tetratricopeptide (TPR) repeat protein</fullName>
    </submittedName>
</protein>
<reference evidence="3 4" key="1">
    <citation type="submission" date="2020-08" db="EMBL/GenBank/DDBJ databases">
        <title>Functional genomics of gut bacteria from endangered species of beetles.</title>
        <authorList>
            <person name="Carlos-Shanley C."/>
        </authorList>
    </citation>
    <scope>NUCLEOTIDE SEQUENCE [LARGE SCALE GENOMIC DNA]</scope>
    <source>
        <strain evidence="3 4">S00070</strain>
    </source>
</reference>
<organism evidence="3 4">
    <name type="scientific">Arcicella rosea</name>
    <dbReference type="NCBI Taxonomy" id="502909"/>
    <lineage>
        <taxon>Bacteria</taxon>
        <taxon>Pseudomonadati</taxon>
        <taxon>Bacteroidota</taxon>
        <taxon>Cytophagia</taxon>
        <taxon>Cytophagales</taxon>
        <taxon>Flectobacillaceae</taxon>
        <taxon>Arcicella</taxon>
    </lineage>
</organism>
<proteinExistence type="predicted"/>
<evidence type="ECO:0000313" key="4">
    <source>
        <dbReference type="Proteomes" id="UP000524404"/>
    </source>
</evidence>
<keyword evidence="2" id="KW-0812">Transmembrane</keyword>
<dbReference type="SUPFAM" id="SSF48452">
    <property type="entry name" value="TPR-like"/>
    <property type="match status" value="2"/>
</dbReference>
<evidence type="ECO:0000256" key="1">
    <source>
        <dbReference type="PROSITE-ProRule" id="PRU00339"/>
    </source>
</evidence>
<evidence type="ECO:0000313" key="3">
    <source>
        <dbReference type="EMBL" id="MBB6003525.1"/>
    </source>
</evidence>
<evidence type="ECO:0000256" key="2">
    <source>
        <dbReference type="SAM" id="Phobius"/>
    </source>
</evidence>
<dbReference type="Proteomes" id="UP000524404">
    <property type="component" value="Unassembled WGS sequence"/>
</dbReference>
<keyword evidence="2" id="KW-0472">Membrane</keyword>
<keyword evidence="4" id="KW-1185">Reference proteome</keyword>
<dbReference type="InterPro" id="IPR011990">
    <property type="entry name" value="TPR-like_helical_dom_sf"/>
</dbReference>
<accession>A0A841EK12</accession>
<dbReference type="InterPro" id="IPR016032">
    <property type="entry name" value="Sig_transdc_resp-reg_C-effctor"/>
</dbReference>
<dbReference type="RefSeq" id="WP_184134040.1">
    <property type="nucleotide sequence ID" value="NZ_JACHKT010000014.1"/>
</dbReference>
<dbReference type="Gene3D" id="1.25.40.10">
    <property type="entry name" value="Tetratricopeptide repeat domain"/>
    <property type="match status" value="2"/>
</dbReference>
<gene>
    <name evidence="3" type="ORF">HNP25_002183</name>
</gene>
<sequence length="548" mass="64071">MNYFKHYFLFRFLKSFLLIILFLPNIFSQSLKQDENENIGLFSHNPDATFRLLKEKYTKANEQKDAVQAGIYLQQMGQICYHFGHYPQALDFHLQAGKLFKANQKKDLLAENLNDLGVLYYYNRQRKLARQHYDEAFAIYKSNQNDLGMANTLGKIGQLYEKQQKYDSAFTYQRQAMSHYQKINNRQGMSKIYENIGSIYEDLARYDSAYFYYQQAFVVNQKTKNHIAQIEVLNNLGDVLRKTGKLKEGLGYSKKALDLALVSKETYQLSGAYRDIAKGFNLMGRNDSAFHYLELSRKTALDIYDENSNKQLALLQVMYDITKKNNEIEQLNNARKTNQIIGFAIGIVTILLAALATVIISRQRLKIKSERFLNEEKNHVYETQKTLMEVALRNKVLEEENLKNLLEIKSKELSSHTLHVIQKNQLLEKLYHRLEEMIKDDRRDPKRQLRQIMQEINQSFNHDQYWEEFRGIFEQVHQSFFDKLKATSDNLTANDLRLIALLKMNLTSADISSLLGISQDSLRVVRYRLRKKLNLAQGDSLSAFIQAL</sequence>
<feature type="repeat" description="TPR" evidence="1">
    <location>
        <begin position="190"/>
        <end position="223"/>
    </location>
</feature>
<dbReference type="SUPFAM" id="SSF46894">
    <property type="entry name" value="C-terminal effector domain of the bipartite response regulators"/>
    <property type="match status" value="1"/>
</dbReference>
<dbReference type="GO" id="GO:0006355">
    <property type="term" value="P:regulation of DNA-templated transcription"/>
    <property type="evidence" value="ECO:0007669"/>
    <property type="project" value="InterPro"/>
</dbReference>
<comment type="caution">
    <text evidence="3">The sequence shown here is derived from an EMBL/GenBank/DDBJ whole genome shotgun (WGS) entry which is preliminary data.</text>
</comment>
<dbReference type="PANTHER" id="PTHR10098">
    <property type="entry name" value="RAPSYN-RELATED"/>
    <property type="match status" value="1"/>
</dbReference>
<keyword evidence="1" id="KW-0802">TPR repeat</keyword>
<dbReference type="EMBL" id="JACHKT010000014">
    <property type="protein sequence ID" value="MBB6003525.1"/>
    <property type="molecule type" value="Genomic_DNA"/>
</dbReference>
<dbReference type="InterPro" id="IPR019734">
    <property type="entry name" value="TPR_rpt"/>
</dbReference>
<feature type="transmembrane region" description="Helical" evidence="2">
    <location>
        <begin position="340"/>
        <end position="361"/>
    </location>
</feature>
<dbReference type="Pfam" id="PF13374">
    <property type="entry name" value="TPR_10"/>
    <property type="match status" value="1"/>
</dbReference>
<keyword evidence="2" id="KW-1133">Transmembrane helix</keyword>
<dbReference type="Pfam" id="PF13424">
    <property type="entry name" value="TPR_12"/>
    <property type="match status" value="1"/>
</dbReference>